<dbReference type="OrthoDB" id="2155246at2759"/>
<proteinExistence type="inferred from homology"/>
<reference evidence="8" key="1">
    <citation type="journal article" date="2020" name="Stud. Mycol.">
        <title>101 Dothideomycetes genomes: a test case for predicting lifestyles and emergence of pathogens.</title>
        <authorList>
            <person name="Haridas S."/>
            <person name="Albert R."/>
            <person name="Binder M."/>
            <person name="Bloem J."/>
            <person name="Labutti K."/>
            <person name="Salamov A."/>
            <person name="Andreopoulos B."/>
            <person name="Baker S."/>
            <person name="Barry K."/>
            <person name="Bills G."/>
            <person name="Bluhm B."/>
            <person name="Cannon C."/>
            <person name="Castanera R."/>
            <person name="Culley D."/>
            <person name="Daum C."/>
            <person name="Ezra D."/>
            <person name="Gonzalez J."/>
            <person name="Henrissat B."/>
            <person name="Kuo A."/>
            <person name="Liang C."/>
            <person name="Lipzen A."/>
            <person name="Lutzoni F."/>
            <person name="Magnuson J."/>
            <person name="Mondo S."/>
            <person name="Nolan M."/>
            <person name="Ohm R."/>
            <person name="Pangilinan J."/>
            <person name="Park H.-J."/>
            <person name="Ramirez L."/>
            <person name="Alfaro M."/>
            <person name="Sun H."/>
            <person name="Tritt A."/>
            <person name="Yoshinaga Y."/>
            <person name="Zwiers L.-H."/>
            <person name="Turgeon B."/>
            <person name="Goodwin S."/>
            <person name="Spatafora J."/>
            <person name="Crous P."/>
            <person name="Grigoriev I."/>
        </authorList>
    </citation>
    <scope>NUCLEOTIDE SEQUENCE</scope>
    <source>
        <strain evidence="8">CBS 379.55</strain>
    </source>
</reference>
<dbReference type="Gene3D" id="3.40.220.10">
    <property type="entry name" value="Leucine Aminopeptidase, subunit E, domain 1"/>
    <property type="match status" value="1"/>
</dbReference>
<keyword evidence="5" id="KW-0904">Protein phosphatase</keyword>
<dbReference type="InterPro" id="IPR002589">
    <property type="entry name" value="Macro_dom"/>
</dbReference>
<dbReference type="PANTHER" id="PTHR12521:SF0">
    <property type="entry name" value="ADP-RIBOSE GLYCOHYDROLASE OARD1"/>
    <property type="match status" value="1"/>
</dbReference>
<evidence type="ECO:0000256" key="6">
    <source>
        <dbReference type="ARBA" id="ARBA00034427"/>
    </source>
</evidence>
<dbReference type="GO" id="GO:0140291">
    <property type="term" value="P:peptidyl-glutamate ADP-deribosylation"/>
    <property type="evidence" value="ECO:0007669"/>
    <property type="project" value="TreeGrafter"/>
</dbReference>
<keyword evidence="5" id="KW-0378">Hydrolase</keyword>
<keyword evidence="9" id="KW-1185">Reference proteome</keyword>
<dbReference type="EC" id="3.1.3.84" evidence="3"/>
<dbReference type="PANTHER" id="PTHR12521">
    <property type="entry name" value="PROTEIN C6ORF130"/>
    <property type="match status" value="1"/>
</dbReference>
<evidence type="ECO:0000256" key="1">
    <source>
        <dbReference type="ARBA" id="ARBA00002432"/>
    </source>
</evidence>
<evidence type="ECO:0000256" key="5">
    <source>
        <dbReference type="ARBA" id="ARBA00022912"/>
    </source>
</evidence>
<dbReference type="InterPro" id="IPR050892">
    <property type="entry name" value="ADP-ribose_metab_enzymes"/>
</dbReference>
<dbReference type="GO" id="GO:0004721">
    <property type="term" value="F:phosphoprotein phosphatase activity"/>
    <property type="evidence" value="ECO:0007669"/>
    <property type="project" value="UniProtKB-KW"/>
</dbReference>
<dbReference type="GeneID" id="54547083"/>
<feature type="domain" description="Macro" evidence="7">
    <location>
        <begin position="7"/>
        <end position="191"/>
    </location>
</feature>
<dbReference type="SUPFAM" id="SSF52949">
    <property type="entry name" value="Macro domain-like"/>
    <property type="match status" value="1"/>
</dbReference>
<comment type="catalytic activity">
    <reaction evidence="6">
        <text>ADP-alpha-D-ribose 1''-phosphate + H2O = ADP-D-ribose + phosphate</text>
        <dbReference type="Rhea" id="RHEA:25029"/>
        <dbReference type="ChEBI" id="CHEBI:15377"/>
        <dbReference type="ChEBI" id="CHEBI:43474"/>
        <dbReference type="ChEBI" id="CHEBI:57967"/>
        <dbReference type="ChEBI" id="CHEBI:58753"/>
        <dbReference type="EC" id="3.1.3.84"/>
    </reaction>
</comment>
<dbReference type="Proteomes" id="UP000800097">
    <property type="component" value="Unassembled WGS sequence"/>
</dbReference>
<organism evidence="8 9">
    <name type="scientific">Westerdykella ornata</name>
    <dbReference type="NCBI Taxonomy" id="318751"/>
    <lineage>
        <taxon>Eukaryota</taxon>
        <taxon>Fungi</taxon>
        <taxon>Dikarya</taxon>
        <taxon>Ascomycota</taxon>
        <taxon>Pezizomycotina</taxon>
        <taxon>Dothideomycetes</taxon>
        <taxon>Pleosporomycetidae</taxon>
        <taxon>Pleosporales</taxon>
        <taxon>Sporormiaceae</taxon>
        <taxon>Westerdykella</taxon>
    </lineage>
</organism>
<name>A0A6A6JR06_WESOR</name>
<evidence type="ECO:0000256" key="2">
    <source>
        <dbReference type="ARBA" id="ARBA00006575"/>
    </source>
</evidence>
<dbReference type="PROSITE" id="PS51154">
    <property type="entry name" value="MACRO"/>
    <property type="match status" value="1"/>
</dbReference>
<dbReference type="SMART" id="SM00506">
    <property type="entry name" value="A1pp"/>
    <property type="match status" value="1"/>
</dbReference>
<evidence type="ECO:0000313" key="9">
    <source>
        <dbReference type="Proteomes" id="UP000800097"/>
    </source>
</evidence>
<accession>A0A6A6JR06</accession>
<comment type="function">
    <text evidence="1">Highly specific phosphatase involved in the metabolism of ADP-ribose 1''-phosphate (Appr1p) which is produced as a consequence of tRNA splicing.</text>
</comment>
<comment type="similarity">
    <text evidence="2">Belongs to the POA1 family.</text>
</comment>
<evidence type="ECO:0000256" key="3">
    <source>
        <dbReference type="ARBA" id="ARBA00012983"/>
    </source>
</evidence>
<evidence type="ECO:0000259" key="7">
    <source>
        <dbReference type="PROSITE" id="PS51154"/>
    </source>
</evidence>
<dbReference type="Pfam" id="PF01661">
    <property type="entry name" value="Macro"/>
    <property type="match status" value="1"/>
</dbReference>
<evidence type="ECO:0000256" key="4">
    <source>
        <dbReference type="ARBA" id="ARBA00019744"/>
    </source>
</evidence>
<dbReference type="RefSeq" id="XP_033656600.1">
    <property type="nucleotide sequence ID" value="XM_033793908.1"/>
</dbReference>
<gene>
    <name evidence="8" type="ORF">EI97DRAFT_226615</name>
</gene>
<sequence>MSNQAATVGTEVPSSTKLSLTHLKRDIFSAPAGSVLIHACNAQGSWGSGIALAFRNSYPSAYQVYRSHCLTRHNPRTNPVRTGTCLLIPPCETKAGIPAHWIACLFTSAKYGKAKDPPSVILRNTKAAMKDLLRQVKTRMEAGKELGSLVMCRINSGKFAVKWGRTVDVLEGIVVEEGEASNVEVWSLDED</sequence>
<dbReference type="InterPro" id="IPR043472">
    <property type="entry name" value="Macro_dom-like"/>
</dbReference>
<dbReference type="AlphaFoldDB" id="A0A6A6JR06"/>
<protein>
    <recommendedName>
        <fullName evidence="4">ADP-ribose 1''-phosphate phosphatase</fullName>
        <ecNumber evidence="3">3.1.3.84</ecNumber>
    </recommendedName>
</protein>
<evidence type="ECO:0000313" key="8">
    <source>
        <dbReference type="EMBL" id="KAF2279061.1"/>
    </source>
</evidence>
<dbReference type="EMBL" id="ML986487">
    <property type="protein sequence ID" value="KAF2279061.1"/>
    <property type="molecule type" value="Genomic_DNA"/>
</dbReference>